<reference evidence="1 2" key="1">
    <citation type="journal article" date="2014" name="Int. J. Syst. Evol. Microbiol.">
        <title>Carboxylicivirga gen. nov. in the family Marinilabiliaceae with two novel species, Carboxylicivirga mesophila sp. nov. and Carboxylicivirga taeanensis sp. nov., and reclassification of Cytophaga fermentans as Saccharicrinis fermentans gen. nov., comb. nov.</title>
        <authorList>
            <person name="Yang S.H."/>
            <person name="Seo H.S."/>
            <person name="Woo J.H."/>
            <person name="Oh H.M."/>
            <person name="Jang H."/>
            <person name="Lee J.H."/>
            <person name="Kim S.J."/>
            <person name="Kwon K.K."/>
        </authorList>
    </citation>
    <scope>NUCLEOTIDE SEQUENCE [LARGE SCALE GENOMIC DNA]</scope>
    <source>
        <strain evidence="1 2">JCM 18290</strain>
    </source>
</reference>
<dbReference type="Proteomes" id="UP000721861">
    <property type="component" value="Unassembled WGS sequence"/>
</dbReference>
<sequence>MIDKVLYPIFEIKKDMDKVLSQTPNGRVFICPNCNKIHVEFHNFLFSFDEEEYRYFQRCFARMDGCYYEAVNSDIVYTRKIIVPIGHKHASMMLNRYELHELKSLLKGSGASKSPSVFLSVEEIGLEVGSN</sequence>
<organism evidence="1 2">
    <name type="scientific">Carboxylicivirga mesophila</name>
    <dbReference type="NCBI Taxonomy" id="1166478"/>
    <lineage>
        <taxon>Bacteria</taxon>
        <taxon>Pseudomonadati</taxon>
        <taxon>Bacteroidota</taxon>
        <taxon>Bacteroidia</taxon>
        <taxon>Marinilabiliales</taxon>
        <taxon>Marinilabiliaceae</taxon>
        <taxon>Carboxylicivirga</taxon>
    </lineage>
</organism>
<evidence type="ECO:0000313" key="1">
    <source>
        <dbReference type="EMBL" id="MBS2212113.1"/>
    </source>
</evidence>
<name>A0ABS5KAQ9_9BACT</name>
<evidence type="ECO:0008006" key="3">
    <source>
        <dbReference type="Google" id="ProtNLM"/>
    </source>
</evidence>
<evidence type="ECO:0000313" key="2">
    <source>
        <dbReference type="Proteomes" id="UP000721861"/>
    </source>
</evidence>
<protein>
    <recommendedName>
        <fullName evidence="3">CpXC domain-containing protein</fullName>
    </recommendedName>
</protein>
<dbReference type="EMBL" id="JAGUCN010000012">
    <property type="protein sequence ID" value="MBS2212113.1"/>
    <property type="molecule type" value="Genomic_DNA"/>
</dbReference>
<keyword evidence="2" id="KW-1185">Reference proteome</keyword>
<comment type="caution">
    <text evidence="1">The sequence shown here is derived from an EMBL/GenBank/DDBJ whole genome shotgun (WGS) entry which is preliminary data.</text>
</comment>
<dbReference type="RefSeq" id="WP_212228578.1">
    <property type="nucleotide sequence ID" value="NZ_JAGUCN010000012.1"/>
</dbReference>
<dbReference type="Pfam" id="PF20391">
    <property type="entry name" value="DUF6686"/>
    <property type="match status" value="1"/>
</dbReference>
<proteinExistence type="predicted"/>
<accession>A0ABS5KAQ9</accession>
<gene>
    <name evidence="1" type="ORF">KEM09_11905</name>
</gene>
<dbReference type="InterPro" id="IPR046508">
    <property type="entry name" value="DUF6686"/>
</dbReference>